<dbReference type="Pfam" id="PF01476">
    <property type="entry name" value="LysM"/>
    <property type="match status" value="1"/>
</dbReference>
<dbReference type="Gene3D" id="3.10.350.10">
    <property type="entry name" value="LysM domain"/>
    <property type="match status" value="1"/>
</dbReference>
<dbReference type="OrthoDB" id="2281372at2759"/>
<evidence type="ECO:0000256" key="3">
    <source>
        <dbReference type="ARBA" id="ARBA00023026"/>
    </source>
</evidence>
<organism evidence="7 8">
    <name type="scientific">Colletotrichum gloeosporioides (strain Cg-14)</name>
    <name type="common">Anthracnose fungus</name>
    <name type="synonym">Glomerella cingulata</name>
    <dbReference type="NCBI Taxonomy" id="1237896"/>
    <lineage>
        <taxon>Eukaryota</taxon>
        <taxon>Fungi</taxon>
        <taxon>Dikarya</taxon>
        <taxon>Ascomycota</taxon>
        <taxon>Pezizomycotina</taxon>
        <taxon>Sordariomycetes</taxon>
        <taxon>Hypocreomycetidae</taxon>
        <taxon>Glomerellales</taxon>
        <taxon>Glomerellaceae</taxon>
        <taxon>Colletotrichum</taxon>
        <taxon>Colletotrichum gloeosporioides species complex</taxon>
    </lineage>
</organism>
<accession>T0JMS7</accession>
<dbReference type="PANTHER" id="PTHR34997:SF2">
    <property type="entry name" value="LYSM DOMAIN-CONTAINING PROTEIN-RELATED"/>
    <property type="match status" value="1"/>
</dbReference>
<dbReference type="AlphaFoldDB" id="T0JMS7"/>
<feature type="compositionally biased region" description="Low complexity" evidence="5">
    <location>
        <begin position="125"/>
        <end position="145"/>
    </location>
</feature>
<evidence type="ECO:0000259" key="6">
    <source>
        <dbReference type="PROSITE" id="PS51782"/>
    </source>
</evidence>
<dbReference type="CDD" id="cd00118">
    <property type="entry name" value="LysM"/>
    <property type="match status" value="1"/>
</dbReference>
<dbReference type="STRING" id="1237896.T0JMS7"/>
<dbReference type="PANTHER" id="PTHR34997">
    <property type="entry name" value="AM15"/>
    <property type="match status" value="1"/>
</dbReference>
<dbReference type="Proteomes" id="UP000015530">
    <property type="component" value="Unassembled WGS sequence"/>
</dbReference>
<dbReference type="InterPro" id="IPR018392">
    <property type="entry name" value="LysM"/>
</dbReference>
<evidence type="ECO:0000313" key="8">
    <source>
        <dbReference type="Proteomes" id="UP000015530"/>
    </source>
</evidence>
<feature type="domain" description="LysM" evidence="6">
    <location>
        <begin position="36"/>
        <end position="83"/>
    </location>
</feature>
<dbReference type="EMBL" id="AMYD01003997">
    <property type="protein sequence ID" value="EQB44442.1"/>
    <property type="molecule type" value="Genomic_DNA"/>
</dbReference>
<feature type="region of interest" description="Disordered" evidence="5">
    <location>
        <begin position="123"/>
        <end position="145"/>
    </location>
</feature>
<protein>
    <submittedName>
        <fullName evidence="7">LysM domain-containing protein</fullName>
    </submittedName>
</protein>
<gene>
    <name evidence="7" type="ORF">CGLO_16809</name>
</gene>
<keyword evidence="1" id="KW-0147">Chitin-binding</keyword>
<dbReference type="HOGENOM" id="CLU_1786703_0_0_1"/>
<proteinExistence type="inferred from homology"/>
<name>T0JMS7_COLGC</name>
<evidence type="ECO:0000256" key="1">
    <source>
        <dbReference type="ARBA" id="ARBA00022669"/>
    </source>
</evidence>
<evidence type="ECO:0000256" key="2">
    <source>
        <dbReference type="ARBA" id="ARBA00022729"/>
    </source>
</evidence>
<evidence type="ECO:0000256" key="5">
    <source>
        <dbReference type="SAM" id="MobiDB-lite"/>
    </source>
</evidence>
<comment type="caution">
    <text evidence="7">The sequence shown here is derived from an EMBL/GenBank/DDBJ whole genome shotgun (WGS) entry which is preliminary data.</text>
</comment>
<sequence>MTTSCNKFHKVASGDQCNVLATRANTARYGGKNSNRFYNVVSGDTCAIVSSKAGIFTTQFSAWNPQTGGAACSSLWLGHYVCTGVVGNASSPTTPTQGGNGVATPTPIQAGMVGNCKKFHFIKDSSPARPVPSSRRTTRSRPAAS</sequence>
<evidence type="ECO:0000313" key="7">
    <source>
        <dbReference type="EMBL" id="EQB44442.1"/>
    </source>
</evidence>
<keyword evidence="3" id="KW-0843">Virulence</keyword>
<dbReference type="OMA" id="FRSWNTM"/>
<evidence type="ECO:0000256" key="4">
    <source>
        <dbReference type="ARBA" id="ARBA00044955"/>
    </source>
</evidence>
<reference evidence="8" key="1">
    <citation type="journal article" date="2013" name="Mol. Plant Microbe Interact.">
        <title>Global aspects of pacC regulation of pathogenicity genes in Colletotrichum gloeosporioides as revealed by transcriptome analysis.</title>
        <authorList>
            <person name="Alkan N."/>
            <person name="Meng X."/>
            <person name="Friedlander G."/>
            <person name="Reuveni E."/>
            <person name="Sukno S."/>
            <person name="Sherman A."/>
            <person name="Thon M."/>
            <person name="Fluhr R."/>
            <person name="Prusky D."/>
        </authorList>
    </citation>
    <scope>NUCLEOTIDE SEQUENCE [LARGE SCALE GENOMIC DNA]</scope>
    <source>
        <strain evidence="8">Cg-14</strain>
    </source>
</reference>
<dbReference type="SUPFAM" id="SSF54106">
    <property type="entry name" value="LysM domain"/>
    <property type="match status" value="1"/>
</dbReference>
<dbReference type="InterPro" id="IPR052210">
    <property type="entry name" value="LysM1-like"/>
</dbReference>
<dbReference type="GO" id="GO:0008061">
    <property type="term" value="F:chitin binding"/>
    <property type="evidence" value="ECO:0007669"/>
    <property type="project" value="UniProtKB-KW"/>
</dbReference>
<dbReference type="InterPro" id="IPR036779">
    <property type="entry name" value="LysM_dom_sf"/>
</dbReference>
<keyword evidence="2" id="KW-0732">Signal</keyword>
<comment type="similarity">
    <text evidence="4">Belongs to the secreted LysM effector family.</text>
</comment>
<dbReference type="PROSITE" id="PS51782">
    <property type="entry name" value="LYSM"/>
    <property type="match status" value="1"/>
</dbReference>